<accession>A0A450V749</accession>
<dbReference type="EMBL" id="CAADFJ010000029">
    <property type="protein sequence ID" value="VFJ99204.1"/>
    <property type="molecule type" value="Genomic_DNA"/>
</dbReference>
<dbReference type="EMBL" id="CAADFG010000030">
    <property type="protein sequence ID" value="VFJ91269.1"/>
    <property type="molecule type" value="Genomic_DNA"/>
</dbReference>
<gene>
    <name evidence="1" type="ORF">BECKH772A_GA0070896_100302</name>
    <name evidence="3" type="ORF">BECKH772B_GA0070898_101958</name>
    <name evidence="2" type="ORF">BECKH772C_GA0070978_1002930</name>
</gene>
<sequence>MPVRKPVAPGFSEFDFHGAVVLGNSAKIMVIRHGYPVPDTPNLVDFVIIHRRHPR</sequence>
<evidence type="ECO:0000313" key="3">
    <source>
        <dbReference type="EMBL" id="VFK00586.1"/>
    </source>
</evidence>
<evidence type="ECO:0000313" key="2">
    <source>
        <dbReference type="EMBL" id="VFJ99204.1"/>
    </source>
</evidence>
<dbReference type="AlphaFoldDB" id="A0A450V749"/>
<name>A0A450V749_9GAMM</name>
<dbReference type="EMBL" id="CAADFI010000195">
    <property type="protein sequence ID" value="VFK00586.1"/>
    <property type="molecule type" value="Genomic_DNA"/>
</dbReference>
<evidence type="ECO:0000313" key="1">
    <source>
        <dbReference type="EMBL" id="VFJ91269.1"/>
    </source>
</evidence>
<organism evidence="3">
    <name type="scientific">Candidatus Kentrum eta</name>
    <dbReference type="NCBI Taxonomy" id="2126337"/>
    <lineage>
        <taxon>Bacteria</taxon>
        <taxon>Pseudomonadati</taxon>
        <taxon>Pseudomonadota</taxon>
        <taxon>Gammaproteobacteria</taxon>
        <taxon>Candidatus Kentrum</taxon>
    </lineage>
</organism>
<protein>
    <submittedName>
        <fullName evidence="3">Uncharacterized protein</fullName>
    </submittedName>
</protein>
<proteinExistence type="predicted"/>
<reference evidence="3" key="1">
    <citation type="submission" date="2019-02" db="EMBL/GenBank/DDBJ databases">
        <authorList>
            <person name="Gruber-Vodicka R. H."/>
            <person name="Seah K. B. B."/>
        </authorList>
    </citation>
    <scope>NUCLEOTIDE SEQUENCE</scope>
    <source>
        <strain evidence="2">BECK_SA2B12</strain>
        <strain evidence="1">BECK_SA2B15</strain>
        <strain evidence="3">BECK_SA2B20</strain>
    </source>
</reference>